<dbReference type="GO" id="GO:0019901">
    <property type="term" value="F:protein kinase binding"/>
    <property type="evidence" value="ECO:0007669"/>
    <property type="project" value="InterPro"/>
</dbReference>
<name>A0A091CQS9_FUKDA</name>
<comment type="similarity">
    <text evidence="1">Belongs to the Speedy/Ringo family.</text>
</comment>
<evidence type="ECO:0000256" key="1">
    <source>
        <dbReference type="ARBA" id="ARBA00010932"/>
    </source>
</evidence>
<dbReference type="InterPro" id="IPR020984">
    <property type="entry name" value="Speedy"/>
</dbReference>
<evidence type="ECO:0000313" key="2">
    <source>
        <dbReference type="EMBL" id="KFO20068.1"/>
    </source>
</evidence>
<sequence>MRPSPGFLDLLAMVITYFSRASLFSWQYQRIHFFLALSKLMILKSRCGSEITPVHSGEVRNLRISA</sequence>
<protein>
    <submittedName>
        <fullName evidence="2">Speedy protein E4</fullName>
    </submittedName>
</protein>
<dbReference type="Pfam" id="PF11357">
    <property type="entry name" value="Spy1"/>
    <property type="match status" value="1"/>
</dbReference>
<evidence type="ECO:0000313" key="3">
    <source>
        <dbReference type="Proteomes" id="UP000028990"/>
    </source>
</evidence>
<organism evidence="2 3">
    <name type="scientific">Fukomys damarensis</name>
    <name type="common">Damaraland mole rat</name>
    <name type="synonym">Cryptomys damarensis</name>
    <dbReference type="NCBI Taxonomy" id="885580"/>
    <lineage>
        <taxon>Eukaryota</taxon>
        <taxon>Metazoa</taxon>
        <taxon>Chordata</taxon>
        <taxon>Craniata</taxon>
        <taxon>Vertebrata</taxon>
        <taxon>Euteleostomi</taxon>
        <taxon>Mammalia</taxon>
        <taxon>Eutheria</taxon>
        <taxon>Euarchontoglires</taxon>
        <taxon>Glires</taxon>
        <taxon>Rodentia</taxon>
        <taxon>Hystricomorpha</taxon>
        <taxon>Bathyergidae</taxon>
        <taxon>Fukomys</taxon>
    </lineage>
</organism>
<gene>
    <name evidence="2" type="ORF">H920_18537</name>
</gene>
<accession>A0A091CQS9</accession>
<dbReference type="InterPro" id="IPR057742">
    <property type="entry name" value="Speedy_E"/>
</dbReference>
<dbReference type="AlphaFoldDB" id="A0A091CQS9"/>
<dbReference type="Proteomes" id="UP000028990">
    <property type="component" value="Unassembled WGS sequence"/>
</dbReference>
<proteinExistence type="inferred from homology"/>
<keyword evidence="3" id="KW-1185">Reference proteome</keyword>
<dbReference type="EMBL" id="KN124860">
    <property type="protein sequence ID" value="KFO20068.1"/>
    <property type="molecule type" value="Genomic_DNA"/>
</dbReference>
<reference evidence="2 3" key="1">
    <citation type="submission" date="2013-11" db="EMBL/GenBank/DDBJ databases">
        <title>The Damaraland mole rat (Fukomys damarensis) genome and evolution of African mole rats.</title>
        <authorList>
            <person name="Gladyshev V.N."/>
            <person name="Fang X."/>
        </authorList>
    </citation>
    <scope>NUCLEOTIDE SEQUENCE [LARGE SCALE GENOMIC DNA]</scope>
    <source>
        <tissue evidence="2">Liver</tissue>
    </source>
</reference>
<dbReference type="PANTHER" id="PTHR31156">
    <property type="entry name" value="WBSCR19-LIKE PROTEIN"/>
    <property type="match status" value="1"/>
</dbReference>